<dbReference type="Pfam" id="PF09339">
    <property type="entry name" value="HTH_IclR"/>
    <property type="match status" value="1"/>
</dbReference>
<evidence type="ECO:0000313" key="7">
    <source>
        <dbReference type="EMBL" id="MBB3903702.1"/>
    </source>
</evidence>
<feature type="domain" description="HTH iclR-type" evidence="4">
    <location>
        <begin position="13"/>
        <end position="74"/>
    </location>
</feature>
<dbReference type="Proteomes" id="UP001156881">
    <property type="component" value="Unassembled WGS sequence"/>
</dbReference>
<dbReference type="PROSITE" id="PS51078">
    <property type="entry name" value="ICLR_ED"/>
    <property type="match status" value="1"/>
</dbReference>
<reference evidence="9" key="2">
    <citation type="journal article" date="2019" name="Int. J. Syst. Evol. Microbiol.">
        <title>The Global Catalogue of Microorganisms (GCM) 10K type strain sequencing project: providing services to taxonomists for standard genome sequencing and annotation.</title>
        <authorList>
            <consortium name="The Broad Institute Genomics Platform"/>
            <consortium name="The Broad Institute Genome Sequencing Center for Infectious Disease"/>
            <person name="Wu L."/>
            <person name="Ma J."/>
        </authorList>
    </citation>
    <scope>NUCLEOTIDE SEQUENCE [LARGE SCALE GENOMIC DNA]</scope>
    <source>
        <strain evidence="9">NBRC 107710</strain>
    </source>
</reference>
<evidence type="ECO:0000259" key="5">
    <source>
        <dbReference type="PROSITE" id="PS51078"/>
    </source>
</evidence>
<dbReference type="PROSITE" id="PS51077">
    <property type="entry name" value="HTH_ICLR"/>
    <property type="match status" value="1"/>
</dbReference>
<dbReference type="SMART" id="SM00346">
    <property type="entry name" value="HTH_ICLR"/>
    <property type="match status" value="1"/>
</dbReference>
<dbReference type="GO" id="GO:0003700">
    <property type="term" value="F:DNA-binding transcription factor activity"/>
    <property type="evidence" value="ECO:0007669"/>
    <property type="project" value="TreeGrafter"/>
</dbReference>
<reference evidence="7 8" key="3">
    <citation type="submission" date="2020-08" db="EMBL/GenBank/DDBJ databases">
        <title>Genomic Encyclopedia of Type Strains, Phase IV (KMG-IV): sequencing the most valuable type-strain genomes for metagenomic binning, comparative biology and taxonomic classification.</title>
        <authorList>
            <person name="Goeker M."/>
        </authorList>
    </citation>
    <scope>NUCLEOTIDE SEQUENCE [LARGE SCALE GENOMIC DNA]</scope>
    <source>
        <strain evidence="7 8">DSM 24105</strain>
    </source>
</reference>
<evidence type="ECO:0000259" key="4">
    <source>
        <dbReference type="PROSITE" id="PS51077"/>
    </source>
</evidence>
<name>A0A7W6AI02_9HYPH</name>
<evidence type="ECO:0000256" key="3">
    <source>
        <dbReference type="ARBA" id="ARBA00023163"/>
    </source>
</evidence>
<keyword evidence="3" id="KW-0804">Transcription</keyword>
<dbReference type="SUPFAM" id="SSF46785">
    <property type="entry name" value="Winged helix' DNA-binding domain"/>
    <property type="match status" value="1"/>
</dbReference>
<keyword evidence="2 7" id="KW-0238">DNA-binding</keyword>
<keyword evidence="9" id="KW-1185">Reference proteome</keyword>
<feature type="domain" description="IclR-ED" evidence="5">
    <location>
        <begin position="75"/>
        <end position="258"/>
    </location>
</feature>
<reference evidence="6" key="4">
    <citation type="submission" date="2023-01" db="EMBL/GenBank/DDBJ databases">
        <title>Draft genome sequence of Methylobacterium brachythecii strain NBRC 107710.</title>
        <authorList>
            <person name="Sun Q."/>
            <person name="Mori K."/>
        </authorList>
    </citation>
    <scope>NUCLEOTIDE SEQUENCE</scope>
    <source>
        <strain evidence="6">NBRC 107710</strain>
    </source>
</reference>
<evidence type="ECO:0000313" key="8">
    <source>
        <dbReference type="Proteomes" id="UP000517759"/>
    </source>
</evidence>
<gene>
    <name evidence="6" type="primary">blcR</name>
    <name evidence="6" type="ORF">GCM10007884_22600</name>
    <name evidence="7" type="ORF">GGR33_003211</name>
</gene>
<dbReference type="EMBL" id="JACIDN010000005">
    <property type="protein sequence ID" value="MBB3903702.1"/>
    <property type="molecule type" value="Genomic_DNA"/>
</dbReference>
<evidence type="ECO:0000313" key="6">
    <source>
        <dbReference type="EMBL" id="GLS44272.1"/>
    </source>
</evidence>
<evidence type="ECO:0000256" key="1">
    <source>
        <dbReference type="ARBA" id="ARBA00023015"/>
    </source>
</evidence>
<dbReference type="AlphaFoldDB" id="A0A7W6AI02"/>
<dbReference type="InterPro" id="IPR036388">
    <property type="entry name" value="WH-like_DNA-bd_sf"/>
</dbReference>
<protein>
    <submittedName>
        <fullName evidence="6 7">IclR family transcriptional regulator</fullName>
    </submittedName>
</protein>
<dbReference type="GO" id="GO:0045892">
    <property type="term" value="P:negative regulation of DNA-templated transcription"/>
    <property type="evidence" value="ECO:0007669"/>
    <property type="project" value="TreeGrafter"/>
</dbReference>
<dbReference type="Gene3D" id="1.10.10.10">
    <property type="entry name" value="Winged helix-like DNA-binding domain superfamily/Winged helix DNA-binding domain"/>
    <property type="match status" value="1"/>
</dbReference>
<dbReference type="SUPFAM" id="SSF55781">
    <property type="entry name" value="GAF domain-like"/>
    <property type="match status" value="1"/>
</dbReference>
<dbReference type="InterPro" id="IPR014757">
    <property type="entry name" value="Tscrpt_reg_IclR_C"/>
</dbReference>
<dbReference type="InterPro" id="IPR036390">
    <property type="entry name" value="WH_DNA-bd_sf"/>
</dbReference>
<dbReference type="PANTHER" id="PTHR30136">
    <property type="entry name" value="HELIX-TURN-HELIX TRANSCRIPTIONAL REGULATOR, ICLR FAMILY"/>
    <property type="match status" value="1"/>
</dbReference>
<evidence type="ECO:0000256" key="2">
    <source>
        <dbReference type="ARBA" id="ARBA00023125"/>
    </source>
</evidence>
<dbReference type="EMBL" id="BSPG01000010">
    <property type="protein sequence ID" value="GLS44272.1"/>
    <property type="molecule type" value="Genomic_DNA"/>
</dbReference>
<dbReference type="Proteomes" id="UP000517759">
    <property type="component" value="Unassembled WGS sequence"/>
</dbReference>
<dbReference type="InterPro" id="IPR005471">
    <property type="entry name" value="Tscrpt_reg_IclR_N"/>
</dbReference>
<dbReference type="InterPro" id="IPR029016">
    <property type="entry name" value="GAF-like_dom_sf"/>
</dbReference>
<dbReference type="Pfam" id="PF01614">
    <property type="entry name" value="IclR_C"/>
    <property type="match status" value="1"/>
</dbReference>
<dbReference type="PANTHER" id="PTHR30136:SF24">
    <property type="entry name" value="HTH-TYPE TRANSCRIPTIONAL REPRESSOR ALLR"/>
    <property type="match status" value="1"/>
</dbReference>
<dbReference type="RefSeq" id="WP_183506836.1">
    <property type="nucleotide sequence ID" value="NZ_BSPG01000010.1"/>
</dbReference>
<reference evidence="6" key="1">
    <citation type="journal article" date="2014" name="Int. J. Syst. Evol. Microbiol.">
        <title>Complete genome of a new Firmicutes species belonging to the dominant human colonic microbiota ('Ruminococcus bicirculans') reveals two chromosomes and a selective capacity to utilize plant glucans.</title>
        <authorList>
            <consortium name="NISC Comparative Sequencing Program"/>
            <person name="Wegmann U."/>
            <person name="Louis P."/>
            <person name="Goesmann A."/>
            <person name="Henrissat B."/>
            <person name="Duncan S.H."/>
            <person name="Flint H.J."/>
        </authorList>
    </citation>
    <scope>NUCLEOTIDE SEQUENCE</scope>
    <source>
        <strain evidence="6">NBRC 107710</strain>
    </source>
</reference>
<proteinExistence type="predicted"/>
<accession>A0A7W6AI02</accession>
<dbReference type="GO" id="GO:0003677">
    <property type="term" value="F:DNA binding"/>
    <property type="evidence" value="ECO:0007669"/>
    <property type="project" value="UniProtKB-KW"/>
</dbReference>
<dbReference type="InterPro" id="IPR050707">
    <property type="entry name" value="HTH_MetabolicPath_Reg"/>
</dbReference>
<sequence>MDDDAHRSGGESVPALRRAVRILDLVCTTETEPSAADLARAIGIPKSTAHGLLSAMVDLGLLARSNEGAFRLGPHPMRWANGFLARQDIVAEFQRHFMEKADRAEHTVTLTVLDGREVVYLGCHNSDKPLGFTFRIGMRLPAVFTATGKAQLEAWPDPQLERLLEQGWPKPMTRASVRSLTELRTEFAEIRERGYSIDNGQIREGMICLGAAIRDHSGKPIGGVAISLMESEALPDVLGRLGTELRQSADAISRRLGADPG</sequence>
<comment type="caution">
    <text evidence="7">The sequence shown here is derived from an EMBL/GenBank/DDBJ whole genome shotgun (WGS) entry which is preliminary data.</text>
</comment>
<evidence type="ECO:0000313" key="9">
    <source>
        <dbReference type="Proteomes" id="UP001156881"/>
    </source>
</evidence>
<dbReference type="Gene3D" id="3.30.450.40">
    <property type="match status" value="1"/>
</dbReference>
<keyword evidence="1" id="KW-0805">Transcription regulation</keyword>
<organism evidence="7 8">
    <name type="scientific">Methylobacterium brachythecii</name>
    <dbReference type="NCBI Taxonomy" id="1176177"/>
    <lineage>
        <taxon>Bacteria</taxon>
        <taxon>Pseudomonadati</taxon>
        <taxon>Pseudomonadota</taxon>
        <taxon>Alphaproteobacteria</taxon>
        <taxon>Hyphomicrobiales</taxon>
        <taxon>Methylobacteriaceae</taxon>
        <taxon>Methylobacterium</taxon>
    </lineage>
</organism>